<dbReference type="Pfam" id="PF14703">
    <property type="entry name" value="PHM7_cyt"/>
    <property type="match status" value="1"/>
</dbReference>
<reference evidence="4 5" key="1">
    <citation type="journal article" date="2007" name="Science">
        <title>The Chlamydomonas genome reveals the evolution of key animal and plant functions.</title>
        <authorList>
            <person name="Merchant S.S."/>
            <person name="Prochnik S.E."/>
            <person name="Vallon O."/>
            <person name="Harris E.H."/>
            <person name="Karpowicz S.J."/>
            <person name="Witman G.B."/>
            <person name="Terry A."/>
            <person name="Salamov A."/>
            <person name="Fritz-Laylin L.K."/>
            <person name="Marechal-Drouard L."/>
            <person name="Marshall W.F."/>
            <person name="Qu L.H."/>
            <person name="Nelson D.R."/>
            <person name="Sanderfoot A.A."/>
            <person name="Spalding M.H."/>
            <person name="Kapitonov V.V."/>
            <person name="Ren Q."/>
            <person name="Ferris P."/>
            <person name="Lindquist E."/>
            <person name="Shapiro H."/>
            <person name="Lucas S.M."/>
            <person name="Grimwood J."/>
            <person name="Schmutz J."/>
            <person name="Cardol P."/>
            <person name="Cerutti H."/>
            <person name="Chanfreau G."/>
            <person name="Chen C.L."/>
            <person name="Cognat V."/>
            <person name="Croft M.T."/>
            <person name="Dent R."/>
            <person name="Dutcher S."/>
            <person name="Fernandez E."/>
            <person name="Fukuzawa H."/>
            <person name="Gonzalez-Ballester D."/>
            <person name="Gonzalez-Halphen D."/>
            <person name="Hallmann A."/>
            <person name="Hanikenne M."/>
            <person name="Hippler M."/>
            <person name="Inwood W."/>
            <person name="Jabbari K."/>
            <person name="Kalanon M."/>
            <person name="Kuras R."/>
            <person name="Lefebvre P.A."/>
            <person name="Lemaire S.D."/>
            <person name="Lobanov A.V."/>
            <person name="Lohr M."/>
            <person name="Manuell A."/>
            <person name="Meier I."/>
            <person name="Mets L."/>
            <person name="Mittag M."/>
            <person name="Mittelmeier T."/>
            <person name="Moroney J.V."/>
            <person name="Moseley J."/>
            <person name="Napoli C."/>
            <person name="Nedelcu A.M."/>
            <person name="Niyogi K."/>
            <person name="Novoselov S.V."/>
            <person name="Paulsen I.T."/>
            <person name="Pazour G."/>
            <person name="Purton S."/>
            <person name="Ral J.P."/>
            <person name="Riano-Pachon D.M."/>
            <person name="Riekhof W."/>
            <person name="Rymarquis L."/>
            <person name="Schroda M."/>
            <person name="Stern D."/>
            <person name="Umen J."/>
            <person name="Willows R."/>
            <person name="Wilson N."/>
            <person name="Zimmer S.L."/>
            <person name="Allmer J."/>
            <person name="Balk J."/>
            <person name="Bisova K."/>
            <person name="Chen C.J."/>
            <person name="Elias M."/>
            <person name="Gendler K."/>
            <person name="Hauser C."/>
            <person name="Lamb M.R."/>
            <person name="Ledford H."/>
            <person name="Long J.C."/>
            <person name="Minagawa J."/>
            <person name="Page M.D."/>
            <person name="Pan J."/>
            <person name="Pootakham W."/>
            <person name="Roje S."/>
            <person name="Rose A."/>
            <person name="Stahlberg E."/>
            <person name="Terauchi A.M."/>
            <person name="Yang P."/>
            <person name="Ball S."/>
            <person name="Bowler C."/>
            <person name="Dieckmann C.L."/>
            <person name="Gladyshev V.N."/>
            <person name="Green P."/>
            <person name="Jorgensen R."/>
            <person name="Mayfield S."/>
            <person name="Mueller-Roeber B."/>
            <person name="Rajamani S."/>
            <person name="Sayre R.T."/>
            <person name="Brokstein P."/>
            <person name="Dubchak I."/>
            <person name="Goodstein D."/>
            <person name="Hornick L."/>
            <person name="Huang Y.W."/>
            <person name="Jhaveri J."/>
            <person name="Luo Y."/>
            <person name="Martinez D."/>
            <person name="Ngau W.C."/>
            <person name="Otillar B."/>
            <person name="Poliakov A."/>
            <person name="Porter A."/>
            <person name="Szajkowski L."/>
            <person name="Werner G."/>
            <person name="Zhou K."/>
            <person name="Grigoriev I.V."/>
            <person name="Rokhsar D.S."/>
            <person name="Grossman A.R."/>
        </authorList>
    </citation>
    <scope>NUCLEOTIDE SEQUENCE [LARGE SCALE GENOMIC DNA]</scope>
    <source>
        <strain evidence="5">CC-503</strain>
    </source>
</reference>
<feature type="transmembrane region" description="Helical" evidence="2">
    <location>
        <begin position="407"/>
        <end position="426"/>
    </location>
</feature>
<dbReference type="GO" id="GO:0005227">
    <property type="term" value="F:calcium-activated cation channel activity"/>
    <property type="evidence" value="ECO:0000318"/>
    <property type="project" value="GO_Central"/>
</dbReference>
<feature type="transmembrane region" description="Helical" evidence="2">
    <location>
        <begin position="564"/>
        <end position="583"/>
    </location>
</feature>
<feature type="transmembrane region" description="Helical" evidence="2">
    <location>
        <begin position="618"/>
        <end position="639"/>
    </location>
</feature>
<proteinExistence type="predicted"/>
<sequence length="1028" mass="111226">MENEGDCGASCANLLRTKYRSSQSVLKEYGHWDKPSEIDAREKFVASHTHHNIFDFNAPLKDLKEFGEGVLLYFYLLKYTAYVFAVLAVFPALPLMVFNGMGGWYIKADVERTTLGNFGLLSFDGSSSELAAAANTTFGHSGKSATTEGAVTALFMSTFNITSVKMAGMDKRQLLVAMSVMDLLGVLIFFAYCCYMFWFVRATANAADRNTTTIKDYSVRVNALPPDTHSVALRDYLQAKAGEGAEVVQVELCRKVHALLALVIEREEALDAGDLALAVLQRSAECYPKVPIDLEVDVLDAKFRRADLEDLIRQEQAAADKNQVVTAFVTFSTAESRYRAMEALPRSLMRQWRMPPADKFDNGGRGSAGRKPVALDVVPAPEPSDIQYENLEFTKGQRAARLVATHIAKYVVLLIGFLVVSLAPALRMGLNASGADTTLAQCAASCTYTDTAGNYVLSDANRALYKGCDSVSGTGTLANKLDCEEQTICYECFCRAALTSGQYGELVYCSRFSGVVALSTGAQALAVLGIVLANTLIQYAIGWLTHLEKHHTRSKEAVSKARGLFITQFINTAFSNLVANWYLPGPAAALPKWLDGYIFGGAYADTTPAWYTDVGRPIVISVFLNTVITHAKIGFWWWWRRYKLSSRFRCLTQEQLDRSFEGHDFELAIKFGQHLYLIFVVMTYSSSMPLLYVLAAVHFATCYLSEKYELLKICKRPLTYSRDLAVYAAGTLPFACLWHLALALWFYSLFGCAKSPLVAGAFKSSLQNTLEGLQGLMSSASELTPAGVAARLTQSSSAHLFLGFLALAAALFVFFTLSNWLALMRWLASLLGCIKDSGAAGEAEFSNTPEFAVAVRSQLLVGPATYSIHANPAYTHAFERMEQLHWEEQELEAKAAAIPEAYGDPAAAAASPGPAAALVRAFSRRSRQRRTAAGRLRARQQATAAAASGWAADGGAGYGGGGGGAIAGNQVAPAPGPGPGAMMPAGFVAPVVFSIPGQGQGVVPTQPAAARGGGGMPRQDPNLVLSFN</sequence>
<evidence type="ECO:0000313" key="5">
    <source>
        <dbReference type="Proteomes" id="UP000006906"/>
    </source>
</evidence>
<protein>
    <recommendedName>
        <fullName evidence="3">CSC1/OSCA1-like cytosolic domain-containing protein</fullName>
    </recommendedName>
</protein>
<dbReference type="Gramene" id="PNW75613">
    <property type="protein sequence ID" value="PNW75613"/>
    <property type="gene ID" value="CHLRE_12g533900v5"/>
</dbReference>
<dbReference type="InterPro" id="IPR045122">
    <property type="entry name" value="Csc1-like"/>
</dbReference>
<dbReference type="OrthoDB" id="297739at2759"/>
<dbReference type="RefSeq" id="XP_042918706.1">
    <property type="nucleotide sequence ID" value="XM_043068611.1"/>
</dbReference>
<evidence type="ECO:0000256" key="1">
    <source>
        <dbReference type="SAM" id="MobiDB-lite"/>
    </source>
</evidence>
<feature type="transmembrane region" description="Helical" evidence="2">
    <location>
        <begin position="675"/>
        <end position="700"/>
    </location>
</feature>
<keyword evidence="2" id="KW-1133">Transmembrane helix</keyword>
<feature type="transmembrane region" description="Helical" evidence="2">
    <location>
        <begin position="522"/>
        <end position="544"/>
    </location>
</feature>
<name>A0A2K3D4Z7_CHLRE</name>
<dbReference type="STRING" id="3055.A0A2K3D4Z7"/>
<dbReference type="GeneID" id="5718526"/>
<evidence type="ECO:0000256" key="2">
    <source>
        <dbReference type="SAM" id="Phobius"/>
    </source>
</evidence>
<evidence type="ECO:0000259" key="3">
    <source>
        <dbReference type="Pfam" id="PF14703"/>
    </source>
</evidence>
<organism evidence="4 5">
    <name type="scientific">Chlamydomonas reinhardtii</name>
    <name type="common">Chlamydomonas smithii</name>
    <dbReference type="NCBI Taxonomy" id="3055"/>
    <lineage>
        <taxon>Eukaryota</taxon>
        <taxon>Viridiplantae</taxon>
        <taxon>Chlorophyta</taxon>
        <taxon>core chlorophytes</taxon>
        <taxon>Chlorophyceae</taxon>
        <taxon>CS clade</taxon>
        <taxon>Chlamydomonadales</taxon>
        <taxon>Chlamydomonadaceae</taxon>
        <taxon>Chlamydomonas</taxon>
    </lineage>
</organism>
<keyword evidence="2" id="KW-0472">Membrane</keyword>
<keyword evidence="5" id="KW-1185">Reference proteome</keyword>
<feature type="transmembrane region" description="Helical" evidence="2">
    <location>
        <begin position="70"/>
        <end position="93"/>
    </location>
</feature>
<dbReference type="InParanoid" id="A0A2K3D4Z7"/>
<feature type="domain" description="CSC1/OSCA1-like cytosolic" evidence="3">
    <location>
        <begin position="216"/>
        <end position="390"/>
    </location>
</feature>
<evidence type="ECO:0000313" key="4">
    <source>
        <dbReference type="EMBL" id="PNW75613.1"/>
    </source>
</evidence>
<dbReference type="ExpressionAtlas" id="A0A2K3D4Z7">
    <property type="expression patterns" value="baseline and differential"/>
</dbReference>
<dbReference type="Proteomes" id="UP000006906">
    <property type="component" value="Chromosome 12"/>
</dbReference>
<feature type="transmembrane region" description="Helical" evidence="2">
    <location>
        <begin position="174"/>
        <end position="200"/>
    </location>
</feature>
<dbReference type="PANTHER" id="PTHR13018">
    <property type="entry name" value="PROBABLE MEMBRANE PROTEIN DUF221-RELATED"/>
    <property type="match status" value="1"/>
</dbReference>
<dbReference type="PANTHER" id="PTHR13018:SF83">
    <property type="entry name" value="RRM DOMAIN-CONTAINING PROTEIN"/>
    <property type="match status" value="1"/>
</dbReference>
<keyword evidence="2" id="KW-0812">Transmembrane</keyword>
<feature type="transmembrane region" description="Helical" evidence="2">
    <location>
        <begin position="800"/>
        <end position="823"/>
    </location>
</feature>
<dbReference type="EMBL" id="CM008973">
    <property type="protein sequence ID" value="PNW75613.1"/>
    <property type="molecule type" value="Genomic_DNA"/>
</dbReference>
<feature type="region of interest" description="Disordered" evidence="1">
    <location>
        <begin position="1005"/>
        <end position="1028"/>
    </location>
</feature>
<gene>
    <name evidence="4" type="ORF">CHLRE_12g533900v5</name>
</gene>
<dbReference type="GO" id="GO:0005886">
    <property type="term" value="C:plasma membrane"/>
    <property type="evidence" value="ECO:0000318"/>
    <property type="project" value="GO_Central"/>
</dbReference>
<dbReference type="KEGG" id="cre:CHLRE_12g533900v5"/>
<feature type="transmembrane region" description="Helical" evidence="2">
    <location>
        <begin position="725"/>
        <end position="747"/>
    </location>
</feature>
<dbReference type="OMA" id="WIRISNS"/>
<dbReference type="InterPro" id="IPR027815">
    <property type="entry name" value="CSC1/OSCA1-like_cyt"/>
</dbReference>
<dbReference type="AlphaFoldDB" id="A0A2K3D4Z7"/>
<accession>A0A2K3D4Z7</accession>